<name>A0A9Q4C5A6_9EURY</name>
<dbReference type="CDD" id="cd00586">
    <property type="entry name" value="4HBT"/>
    <property type="match status" value="1"/>
</dbReference>
<dbReference type="AlphaFoldDB" id="A0A9Q4C5A6"/>
<organism evidence="3 4">
    <name type="scientific">Halorutilus salinus</name>
    <dbReference type="NCBI Taxonomy" id="2487751"/>
    <lineage>
        <taxon>Archaea</taxon>
        <taxon>Methanobacteriati</taxon>
        <taxon>Methanobacteriota</taxon>
        <taxon>Stenosarchaea group</taxon>
        <taxon>Halobacteria</taxon>
        <taxon>Halorutilales</taxon>
        <taxon>Halorutilaceae</taxon>
        <taxon>Halorutilus</taxon>
    </lineage>
</organism>
<evidence type="ECO:0000313" key="3">
    <source>
        <dbReference type="EMBL" id="MCX2819355.1"/>
    </source>
</evidence>
<comment type="caution">
    <text evidence="3">The sequence shown here is derived from an EMBL/GenBank/DDBJ whole genome shotgun (WGS) entry which is preliminary data.</text>
</comment>
<accession>A0A9Q4C5A6</accession>
<evidence type="ECO:0000256" key="1">
    <source>
        <dbReference type="ARBA" id="ARBA00005953"/>
    </source>
</evidence>
<sequence length="132" mass="14940">MEGYPYVTQLDVRFRDLDTMGHVNNAVYATYLEQARVAYYDDVLDLGIDELGFVLAHLEADYERPIHHGEEVRVGLRTADMGERSMRTGYRIEADGTLAATAETVQVAVDEDGNPRAVPEDWRSTVERFEGQ</sequence>
<proteinExistence type="inferred from homology"/>
<dbReference type="Proteomes" id="UP001149411">
    <property type="component" value="Unassembled WGS sequence"/>
</dbReference>
<dbReference type="EMBL" id="RKLV01000007">
    <property type="protein sequence ID" value="MCX2819355.1"/>
    <property type="molecule type" value="Genomic_DNA"/>
</dbReference>
<keyword evidence="2" id="KW-0378">Hydrolase</keyword>
<dbReference type="Gene3D" id="3.10.129.10">
    <property type="entry name" value="Hotdog Thioesterase"/>
    <property type="match status" value="1"/>
</dbReference>
<protein>
    <submittedName>
        <fullName evidence="3">Thioesterase family protein</fullName>
    </submittedName>
</protein>
<evidence type="ECO:0000313" key="4">
    <source>
        <dbReference type="Proteomes" id="UP001149411"/>
    </source>
</evidence>
<comment type="similarity">
    <text evidence="1">Belongs to the 4-hydroxybenzoyl-CoA thioesterase family.</text>
</comment>
<dbReference type="InterPro" id="IPR050563">
    <property type="entry name" value="4-hydroxybenzoyl-CoA_TE"/>
</dbReference>
<dbReference type="PANTHER" id="PTHR31793:SF27">
    <property type="entry name" value="NOVEL THIOESTERASE SUPERFAMILY DOMAIN AND SAPOSIN A-TYPE DOMAIN CONTAINING PROTEIN (0610012H03RIK)"/>
    <property type="match status" value="1"/>
</dbReference>
<gene>
    <name evidence="3" type="ORF">EGH25_08315</name>
</gene>
<keyword evidence="4" id="KW-1185">Reference proteome</keyword>
<dbReference type="PANTHER" id="PTHR31793">
    <property type="entry name" value="4-HYDROXYBENZOYL-COA THIOESTERASE FAMILY MEMBER"/>
    <property type="match status" value="1"/>
</dbReference>
<dbReference type="RefSeq" id="WP_266087536.1">
    <property type="nucleotide sequence ID" value="NZ_RKLV01000007.1"/>
</dbReference>
<dbReference type="InterPro" id="IPR029069">
    <property type="entry name" value="HotDog_dom_sf"/>
</dbReference>
<evidence type="ECO:0000256" key="2">
    <source>
        <dbReference type="ARBA" id="ARBA00022801"/>
    </source>
</evidence>
<dbReference type="SUPFAM" id="SSF54637">
    <property type="entry name" value="Thioesterase/thiol ester dehydrase-isomerase"/>
    <property type="match status" value="1"/>
</dbReference>
<dbReference type="GO" id="GO:0047617">
    <property type="term" value="F:fatty acyl-CoA hydrolase activity"/>
    <property type="evidence" value="ECO:0007669"/>
    <property type="project" value="TreeGrafter"/>
</dbReference>
<reference evidence="3" key="1">
    <citation type="submission" date="2022-09" db="EMBL/GenBank/DDBJ databases">
        <title>Haloadaptaus new haloarchaeum isolated from saline soil.</title>
        <authorList>
            <person name="Duran-Viseras A."/>
            <person name="Sanchez-Porro C."/>
            <person name="Ventosa A."/>
        </authorList>
    </citation>
    <scope>NUCLEOTIDE SEQUENCE</scope>
    <source>
        <strain evidence="3">F3-133</strain>
    </source>
</reference>
<dbReference type="Pfam" id="PF13279">
    <property type="entry name" value="4HBT_2"/>
    <property type="match status" value="1"/>
</dbReference>